<dbReference type="GO" id="GO:0020037">
    <property type="term" value="F:heme binding"/>
    <property type="evidence" value="ECO:0007669"/>
    <property type="project" value="InterPro"/>
</dbReference>
<keyword evidence="3 4" id="KW-0408">Iron</keyword>
<dbReference type="Pfam" id="PF00067">
    <property type="entry name" value="p450"/>
    <property type="match status" value="1"/>
</dbReference>
<keyword evidence="2 4" id="KW-0479">Metal-binding</keyword>
<evidence type="ECO:0000313" key="7">
    <source>
        <dbReference type="Proteomes" id="UP000800035"/>
    </source>
</evidence>
<dbReference type="GO" id="GO:0016705">
    <property type="term" value="F:oxidoreductase activity, acting on paired donors, with incorporation or reduction of molecular oxygen"/>
    <property type="evidence" value="ECO:0007669"/>
    <property type="project" value="InterPro"/>
</dbReference>
<evidence type="ECO:0000256" key="2">
    <source>
        <dbReference type="ARBA" id="ARBA00022723"/>
    </source>
</evidence>
<dbReference type="PANTHER" id="PTHR24305">
    <property type="entry name" value="CYTOCHROME P450"/>
    <property type="match status" value="1"/>
</dbReference>
<evidence type="ECO:0000256" key="1">
    <source>
        <dbReference type="ARBA" id="ARBA00001971"/>
    </source>
</evidence>
<feature type="binding site" description="axial binding residue" evidence="4">
    <location>
        <position position="444"/>
    </location>
    <ligand>
        <name>heme</name>
        <dbReference type="ChEBI" id="CHEBI:30413"/>
    </ligand>
    <ligandPart>
        <name>Fe</name>
        <dbReference type="ChEBI" id="CHEBI:18248"/>
    </ligandPart>
</feature>
<proteinExistence type="inferred from homology"/>
<comment type="similarity">
    <text evidence="5">Belongs to the cytochrome P450 family.</text>
</comment>
<evidence type="ECO:0000256" key="5">
    <source>
        <dbReference type="RuleBase" id="RU000461"/>
    </source>
</evidence>
<dbReference type="SUPFAM" id="SSF48264">
    <property type="entry name" value="Cytochrome P450"/>
    <property type="match status" value="1"/>
</dbReference>
<dbReference type="PANTHER" id="PTHR24305:SF199">
    <property type="entry name" value="P450, PUTATIVE (EUROFUNG)-RELATED"/>
    <property type="match status" value="1"/>
</dbReference>
<dbReference type="InterPro" id="IPR017972">
    <property type="entry name" value="Cyt_P450_CS"/>
</dbReference>
<accession>A0A6A5UQ13</accession>
<name>A0A6A5UQ13_9PLEO</name>
<dbReference type="OrthoDB" id="1470350at2759"/>
<dbReference type="Proteomes" id="UP000800035">
    <property type="component" value="Unassembled WGS sequence"/>
</dbReference>
<evidence type="ECO:0000313" key="6">
    <source>
        <dbReference type="EMBL" id="KAF1963157.1"/>
    </source>
</evidence>
<sequence>MVQLNAILITIFLIILYPVYKGIYNVFFHPLSRIPGPRAWAATRLPFIRHLLTGNIVHRMEQLHHRYGPIVRIAPGEVVFAHPDAWNDILQPRAGRPPFLKDFLWWSEPGPRSIITAIDPATHARMRRTLAPAFTRTALRAQEPIIQKYVTKLIERLRERVALANSGPGHHGAVVDIFPWVNFATFDIFGDLAYGEAFNCLENSEYHPWISLIFNGIKAIAFITAVKFFPMFDWLLKKCIPPSMEKMKEAHFQHVVEKVQRRINWEVSREDIMSHTLKEAKEGKGMSLDEINHTFAGLTVAGSETTATTLGGIINYLSADAVVRKRVVDEVRSRFDDEGQITLAVVEECTYLTAVIREGLRLCAAVPWILPRVVPAGGATVCGTKLPAGTLVSIQQYALNRSAKLFHNPASFAPERWLDTAPSSPYHNDDRKAVQPFSVGPRACIGQNLAWAELRLILAGLLYAFDIEEKEGGALPWENLRTFLLVEKRPLELRLKECVS</sequence>
<evidence type="ECO:0000256" key="4">
    <source>
        <dbReference type="PIRSR" id="PIRSR602401-1"/>
    </source>
</evidence>
<dbReference type="GO" id="GO:0005506">
    <property type="term" value="F:iron ion binding"/>
    <property type="evidence" value="ECO:0007669"/>
    <property type="project" value="InterPro"/>
</dbReference>
<reference evidence="6" key="1">
    <citation type="journal article" date="2020" name="Stud. Mycol.">
        <title>101 Dothideomycetes genomes: a test case for predicting lifestyles and emergence of pathogens.</title>
        <authorList>
            <person name="Haridas S."/>
            <person name="Albert R."/>
            <person name="Binder M."/>
            <person name="Bloem J."/>
            <person name="Labutti K."/>
            <person name="Salamov A."/>
            <person name="Andreopoulos B."/>
            <person name="Baker S."/>
            <person name="Barry K."/>
            <person name="Bills G."/>
            <person name="Bluhm B."/>
            <person name="Cannon C."/>
            <person name="Castanera R."/>
            <person name="Culley D."/>
            <person name="Daum C."/>
            <person name="Ezra D."/>
            <person name="Gonzalez J."/>
            <person name="Henrissat B."/>
            <person name="Kuo A."/>
            <person name="Liang C."/>
            <person name="Lipzen A."/>
            <person name="Lutzoni F."/>
            <person name="Magnuson J."/>
            <person name="Mondo S."/>
            <person name="Nolan M."/>
            <person name="Ohm R."/>
            <person name="Pangilinan J."/>
            <person name="Park H.-J."/>
            <person name="Ramirez L."/>
            <person name="Alfaro M."/>
            <person name="Sun H."/>
            <person name="Tritt A."/>
            <person name="Yoshinaga Y."/>
            <person name="Zwiers L.-H."/>
            <person name="Turgeon B."/>
            <person name="Goodwin S."/>
            <person name="Spatafora J."/>
            <person name="Crous P."/>
            <person name="Grigoriev I."/>
        </authorList>
    </citation>
    <scope>NUCLEOTIDE SEQUENCE</scope>
    <source>
        <strain evidence="6">CBS 675.92</strain>
    </source>
</reference>
<dbReference type="InterPro" id="IPR001128">
    <property type="entry name" value="Cyt_P450"/>
</dbReference>
<dbReference type="Gene3D" id="1.10.630.10">
    <property type="entry name" value="Cytochrome P450"/>
    <property type="match status" value="1"/>
</dbReference>
<keyword evidence="5" id="KW-0503">Monooxygenase</keyword>
<dbReference type="CDD" id="cd11058">
    <property type="entry name" value="CYP60B-like"/>
    <property type="match status" value="1"/>
</dbReference>
<evidence type="ECO:0000256" key="3">
    <source>
        <dbReference type="ARBA" id="ARBA00023004"/>
    </source>
</evidence>
<keyword evidence="5" id="KW-0560">Oxidoreductase</keyword>
<dbReference type="GO" id="GO:0004497">
    <property type="term" value="F:monooxygenase activity"/>
    <property type="evidence" value="ECO:0007669"/>
    <property type="project" value="UniProtKB-KW"/>
</dbReference>
<dbReference type="PRINTS" id="PR00385">
    <property type="entry name" value="P450"/>
</dbReference>
<gene>
    <name evidence="6" type="ORF">CC80DRAFT_434647</name>
</gene>
<dbReference type="InterPro" id="IPR036396">
    <property type="entry name" value="Cyt_P450_sf"/>
</dbReference>
<dbReference type="PROSITE" id="PS00086">
    <property type="entry name" value="CYTOCHROME_P450"/>
    <property type="match status" value="1"/>
</dbReference>
<dbReference type="InterPro" id="IPR002401">
    <property type="entry name" value="Cyt_P450_E_grp-I"/>
</dbReference>
<dbReference type="EMBL" id="ML976978">
    <property type="protein sequence ID" value="KAF1963157.1"/>
    <property type="molecule type" value="Genomic_DNA"/>
</dbReference>
<keyword evidence="4 5" id="KW-0349">Heme</keyword>
<organism evidence="6 7">
    <name type="scientific">Byssothecium circinans</name>
    <dbReference type="NCBI Taxonomy" id="147558"/>
    <lineage>
        <taxon>Eukaryota</taxon>
        <taxon>Fungi</taxon>
        <taxon>Dikarya</taxon>
        <taxon>Ascomycota</taxon>
        <taxon>Pezizomycotina</taxon>
        <taxon>Dothideomycetes</taxon>
        <taxon>Pleosporomycetidae</taxon>
        <taxon>Pleosporales</taxon>
        <taxon>Massarineae</taxon>
        <taxon>Massarinaceae</taxon>
        <taxon>Byssothecium</taxon>
    </lineage>
</organism>
<protein>
    <submittedName>
        <fullName evidence="6">Isotrichodermin C-15 hydroxylase</fullName>
    </submittedName>
</protein>
<keyword evidence="7" id="KW-1185">Reference proteome</keyword>
<dbReference type="InterPro" id="IPR050121">
    <property type="entry name" value="Cytochrome_P450_monoxygenase"/>
</dbReference>
<dbReference type="PRINTS" id="PR00463">
    <property type="entry name" value="EP450I"/>
</dbReference>
<comment type="cofactor">
    <cofactor evidence="1 4">
        <name>heme</name>
        <dbReference type="ChEBI" id="CHEBI:30413"/>
    </cofactor>
</comment>
<dbReference type="AlphaFoldDB" id="A0A6A5UQ13"/>